<organism evidence="5 6">
    <name type="scientific">Berkelbacteria bacterium GW2011_GWA1_36_9</name>
    <dbReference type="NCBI Taxonomy" id="1618331"/>
    <lineage>
        <taxon>Bacteria</taxon>
        <taxon>Candidatus Berkelbacteria</taxon>
    </lineage>
</organism>
<dbReference type="InterPro" id="IPR011611">
    <property type="entry name" value="PfkB_dom"/>
</dbReference>
<dbReference type="SUPFAM" id="SSF53613">
    <property type="entry name" value="Ribokinase-like"/>
    <property type="match status" value="1"/>
</dbReference>
<dbReference type="Proteomes" id="UP000034508">
    <property type="component" value="Unassembled WGS sequence"/>
</dbReference>
<protein>
    <submittedName>
        <fullName evidence="5">PfkB family kinase, nonfunctional</fullName>
    </submittedName>
</protein>
<evidence type="ECO:0000313" key="5">
    <source>
        <dbReference type="EMBL" id="KKQ17969.1"/>
    </source>
</evidence>
<evidence type="ECO:0000256" key="3">
    <source>
        <dbReference type="ARBA" id="ARBA00022777"/>
    </source>
</evidence>
<comment type="caution">
    <text evidence="5">The sequence shown here is derived from an EMBL/GenBank/DDBJ whole genome shotgun (WGS) entry which is preliminary data.</text>
</comment>
<dbReference type="PANTHER" id="PTHR43320">
    <property type="entry name" value="SUGAR KINASE"/>
    <property type="match status" value="1"/>
</dbReference>
<accession>A0A0G0I125</accession>
<dbReference type="InterPro" id="IPR002139">
    <property type="entry name" value="Ribo/fructo_kinase"/>
</dbReference>
<evidence type="ECO:0000259" key="4">
    <source>
        <dbReference type="Pfam" id="PF00294"/>
    </source>
</evidence>
<dbReference type="GO" id="GO:0016301">
    <property type="term" value="F:kinase activity"/>
    <property type="evidence" value="ECO:0007669"/>
    <property type="project" value="UniProtKB-KW"/>
</dbReference>
<dbReference type="InterPro" id="IPR052700">
    <property type="entry name" value="Carb_kinase_PfkB-like"/>
</dbReference>
<dbReference type="InterPro" id="IPR029056">
    <property type="entry name" value="Ribokinase-like"/>
</dbReference>
<reference evidence="5 6" key="1">
    <citation type="journal article" date="2015" name="Nature">
        <title>rRNA introns, odd ribosomes, and small enigmatic genomes across a large radiation of phyla.</title>
        <authorList>
            <person name="Brown C.T."/>
            <person name="Hug L.A."/>
            <person name="Thomas B.C."/>
            <person name="Sharon I."/>
            <person name="Castelle C.J."/>
            <person name="Singh A."/>
            <person name="Wilkins M.J."/>
            <person name="Williams K.H."/>
            <person name="Banfield J.F."/>
        </authorList>
    </citation>
    <scope>NUCLEOTIDE SEQUENCE [LARGE SCALE GENOMIC DNA]</scope>
</reference>
<evidence type="ECO:0000256" key="1">
    <source>
        <dbReference type="ARBA" id="ARBA00010688"/>
    </source>
</evidence>
<comment type="similarity">
    <text evidence="1">Belongs to the carbohydrate kinase PfkB family.</text>
</comment>
<keyword evidence="2" id="KW-0808">Transferase</keyword>
<dbReference type="EMBL" id="LBSM01000012">
    <property type="protein sequence ID" value="KKQ17969.1"/>
    <property type="molecule type" value="Genomic_DNA"/>
</dbReference>
<feature type="domain" description="Carbohydrate kinase PfkB" evidence="4">
    <location>
        <begin position="51"/>
        <end position="312"/>
    </location>
</feature>
<evidence type="ECO:0000256" key="2">
    <source>
        <dbReference type="ARBA" id="ARBA00022679"/>
    </source>
</evidence>
<dbReference type="PANTHER" id="PTHR43320:SF3">
    <property type="entry name" value="CARBOHYDRATE KINASE PFKB DOMAIN-CONTAINING PROTEIN"/>
    <property type="match status" value="1"/>
</dbReference>
<dbReference type="Gene3D" id="3.40.1190.20">
    <property type="match status" value="1"/>
</dbReference>
<dbReference type="Pfam" id="PF00294">
    <property type="entry name" value="PfkB"/>
    <property type="match status" value="1"/>
</dbReference>
<proteinExistence type="inferred from homology"/>
<dbReference type="AlphaFoldDB" id="A0A0G0I125"/>
<dbReference type="PRINTS" id="PR00990">
    <property type="entry name" value="RIBOKINASE"/>
</dbReference>
<evidence type="ECO:0000313" key="6">
    <source>
        <dbReference type="Proteomes" id="UP000034508"/>
    </source>
</evidence>
<keyword evidence="3 5" id="KW-0418">Kinase</keyword>
<name>A0A0G0I125_9BACT</name>
<sequence>MNYDIITIGDVMRDIFVFPDLSDMEKPVSDEEIESKEPFDKFLVFGLGDKIDISDVSFSVGGTAANVAVGLGKAGFNTGLISAVGGDSVGSELVLDIKAKKVGVENLKIYKNRKSSFSVIVSYKGERTIFVYHAFKPSDFVLPKEITANWVYLGPMAQGFEDIYNQVTSEIVKKNLKVAINPGSVQINRGLESLGGLKRLMEVIFLNREEAHIMSGLSGTPQIKDIMKVISFSGPKTVVITDGKEGAYVYSEEKFLKVGIYPGHRIDATGAGDAFSTGFLAARMKELPLQECLKWGVVNSASVVGKIGAQEGLLSSNTIKKKVKEYRWPAESLRFS</sequence>
<gene>
    <name evidence="5" type="ORF">US31_C0012G0010</name>
</gene>